<feature type="binding site" evidence="11">
    <location>
        <position position="171"/>
    </location>
    <ligand>
        <name>ATP</name>
        <dbReference type="ChEBI" id="CHEBI:30616"/>
    </ligand>
</feature>
<protein>
    <recommendedName>
        <fullName evidence="11">Uridylate kinase</fullName>
        <shortName evidence="11">UK</shortName>
        <ecNumber evidence="11">2.7.4.22</ecNumber>
    </recommendedName>
    <alternativeName>
        <fullName evidence="11">Uridine monophosphate kinase</fullName>
        <shortName evidence="11">UMP kinase</shortName>
        <shortName evidence="11">UMPK</shortName>
    </alternativeName>
</protein>
<comment type="function">
    <text evidence="11">Catalyzes the reversible phosphorylation of UMP to UDP.</text>
</comment>
<dbReference type="RefSeq" id="WP_014437618.1">
    <property type="nucleotide sequence ID" value="NC_017080.1"/>
</dbReference>
<proteinExistence type="inferred from homology"/>
<sequence>MIQNLPAHSPPPGYGRVVLKLSGESLCEANGFGIDGNELQVIAGEVAAAVKEGGQVAVVVGGGNIIRGATLAAEGHIDQAVADQMGMLGTVINGLALKEGLESLGQPARVLSALAVSSVAEPFIRGRAIRHLEKGRVVIFVGGTGNPFCTTDSAASLRAAEINADVLLKATKVDGVYDKDPKRHGDAVRFETLSFDEAIARDLDIMDTGSFAQCRERDIPILVFDMKKPGNIAAAVRGEKIGTVVGAALPPAAG</sequence>
<evidence type="ECO:0000256" key="4">
    <source>
        <dbReference type="ARBA" id="ARBA00022490"/>
    </source>
</evidence>
<evidence type="ECO:0000256" key="9">
    <source>
        <dbReference type="ARBA" id="ARBA00022975"/>
    </source>
</evidence>
<evidence type="ECO:0000256" key="8">
    <source>
        <dbReference type="ARBA" id="ARBA00022840"/>
    </source>
</evidence>
<feature type="binding site" evidence="11">
    <location>
        <position position="62"/>
    </location>
    <ligand>
        <name>UMP</name>
        <dbReference type="ChEBI" id="CHEBI:57865"/>
    </ligand>
</feature>
<keyword evidence="9 11" id="KW-0665">Pyrimidine biosynthesis</keyword>
<keyword evidence="14" id="KW-1185">Reference proteome</keyword>
<dbReference type="InterPro" id="IPR001048">
    <property type="entry name" value="Asp/Glu/Uridylate_kinase"/>
</dbReference>
<evidence type="ECO:0000256" key="11">
    <source>
        <dbReference type="HAMAP-Rule" id="MF_01220"/>
    </source>
</evidence>
<feature type="binding site" evidence="11">
    <location>
        <begin position="144"/>
        <end position="151"/>
    </location>
    <ligand>
        <name>UMP</name>
        <dbReference type="ChEBI" id="CHEBI:57865"/>
    </ligand>
</feature>
<dbReference type="GO" id="GO:0005737">
    <property type="term" value="C:cytoplasm"/>
    <property type="evidence" value="ECO:0007669"/>
    <property type="project" value="UniProtKB-SubCell"/>
</dbReference>
<reference evidence="13 14" key="1">
    <citation type="submission" date="2012-02" db="EMBL/GenBank/DDBJ databases">
        <title>Complete genome sequence of Phycisphaera mikurensis NBRC 102666.</title>
        <authorList>
            <person name="Ankai A."/>
            <person name="Hosoyama A."/>
            <person name="Terui Y."/>
            <person name="Sekine M."/>
            <person name="Fukai R."/>
            <person name="Kato Y."/>
            <person name="Nakamura S."/>
            <person name="Yamada-Narita S."/>
            <person name="Kawakoshi A."/>
            <person name="Fukunaga Y."/>
            <person name="Yamazaki S."/>
            <person name="Fujita N."/>
        </authorList>
    </citation>
    <scope>NUCLEOTIDE SEQUENCE [LARGE SCALE GENOMIC DNA]</scope>
    <source>
        <strain evidence="14">NBRC 102666 / KCTC 22515 / FYK2301M01</strain>
    </source>
</reference>
<dbReference type="AlphaFoldDB" id="I0IGL2"/>
<comment type="caution">
    <text evidence="11">Lacks conserved residue(s) required for the propagation of feature annotation.</text>
</comment>
<feature type="binding site" evidence="11">
    <location>
        <position position="83"/>
    </location>
    <ligand>
        <name>UMP</name>
        <dbReference type="ChEBI" id="CHEBI:57865"/>
    </ligand>
</feature>
<evidence type="ECO:0000313" key="14">
    <source>
        <dbReference type="Proteomes" id="UP000007881"/>
    </source>
</evidence>
<comment type="activity regulation">
    <text evidence="11">Inhibited by UTP.</text>
</comment>
<feature type="binding site" evidence="11">
    <location>
        <begin position="20"/>
        <end position="23"/>
    </location>
    <ligand>
        <name>ATP</name>
        <dbReference type="ChEBI" id="CHEBI:30616"/>
    </ligand>
</feature>
<dbReference type="eggNOG" id="COG0528">
    <property type="taxonomic scope" value="Bacteria"/>
</dbReference>
<keyword evidence="5 11" id="KW-0808">Transferase</keyword>
<dbReference type="InterPro" id="IPR015963">
    <property type="entry name" value="Uridylate_kinase_bac"/>
</dbReference>
<name>I0IGL2_PHYMF</name>
<dbReference type="InterPro" id="IPR036393">
    <property type="entry name" value="AceGlu_kinase-like_sf"/>
</dbReference>
<dbReference type="STRING" id="1142394.PSMK_22410"/>
<gene>
    <name evidence="11 13" type="primary">pyrH</name>
    <name evidence="13" type="ordered locus">PSMK_22410</name>
</gene>
<dbReference type="PRINTS" id="PR00474">
    <property type="entry name" value="GLU5KINASE"/>
</dbReference>
<dbReference type="Pfam" id="PF00696">
    <property type="entry name" value="AA_kinase"/>
    <property type="match status" value="1"/>
</dbReference>
<dbReference type="InterPro" id="IPR011817">
    <property type="entry name" value="Uridylate_kinase"/>
</dbReference>
<comment type="similarity">
    <text evidence="3 11">Belongs to the UMP kinase family.</text>
</comment>
<comment type="subunit">
    <text evidence="11">Homohexamer.</text>
</comment>
<evidence type="ECO:0000256" key="7">
    <source>
        <dbReference type="ARBA" id="ARBA00022777"/>
    </source>
</evidence>
<feature type="binding site" evidence="11">
    <location>
        <position position="67"/>
    </location>
    <ligand>
        <name>ATP</name>
        <dbReference type="ChEBI" id="CHEBI:30616"/>
    </ligand>
</feature>
<evidence type="ECO:0000256" key="2">
    <source>
        <dbReference type="ARBA" id="ARBA00004791"/>
    </source>
</evidence>
<keyword evidence="8 11" id="KW-0067">ATP-binding</keyword>
<dbReference type="FunFam" id="3.40.1160.10:FF:000001">
    <property type="entry name" value="Uridylate kinase"/>
    <property type="match status" value="1"/>
</dbReference>
<feature type="binding site" evidence="11">
    <location>
        <position position="180"/>
    </location>
    <ligand>
        <name>ATP</name>
        <dbReference type="ChEBI" id="CHEBI:30616"/>
    </ligand>
</feature>
<dbReference type="GO" id="GO:0044210">
    <property type="term" value="P:'de novo' CTP biosynthetic process"/>
    <property type="evidence" value="ECO:0007669"/>
    <property type="project" value="UniProtKB-UniRule"/>
</dbReference>
<dbReference type="HAMAP" id="MF_01220_B">
    <property type="entry name" value="PyrH_B"/>
    <property type="match status" value="1"/>
</dbReference>
<keyword evidence="6 11" id="KW-0547">Nucleotide-binding</keyword>
<evidence type="ECO:0000259" key="12">
    <source>
        <dbReference type="Pfam" id="PF00696"/>
    </source>
</evidence>
<dbReference type="Gene3D" id="3.40.1160.10">
    <property type="entry name" value="Acetylglutamate kinase-like"/>
    <property type="match status" value="1"/>
</dbReference>
<keyword evidence="7 11" id="KW-0418">Kinase</keyword>
<feature type="binding site" evidence="11">
    <location>
        <position position="63"/>
    </location>
    <ligand>
        <name>ATP</name>
        <dbReference type="ChEBI" id="CHEBI:30616"/>
    </ligand>
</feature>
<evidence type="ECO:0000256" key="10">
    <source>
        <dbReference type="ARBA" id="ARBA00047767"/>
    </source>
</evidence>
<comment type="subcellular location">
    <subcellularLocation>
        <location evidence="1 11">Cytoplasm</location>
    </subcellularLocation>
</comment>
<keyword evidence="4 11" id="KW-0963">Cytoplasm</keyword>
<dbReference type="HOGENOM" id="CLU_033861_0_0_0"/>
<dbReference type="GO" id="GO:0006225">
    <property type="term" value="P:UDP biosynthetic process"/>
    <property type="evidence" value="ECO:0007669"/>
    <property type="project" value="TreeGrafter"/>
</dbReference>
<dbReference type="EC" id="2.7.4.22" evidence="11"/>
<dbReference type="GO" id="GO:0033862">
    <property type="term" value="F:UMP kinase activity"/>
    <property type="evidence" value="ECO:0007669"/>
    <property type="project" value="UniProtKB-EC"/>
</dbReference>
<evidence type="ECO:0000313" key="13">
    <source>
        <dbReference type="EMBL" id="BAM04400.1"/>
    </source>
</evidence>
<dbReference type="InterPro" id="IPR001057">
    <property type="entry name" value="Glu/AcGlu_kinase"/>
</dbReference>
<evidence type="ECO:0000256" key="3">
    <source>
        <dbReference type="ARBA" id="ARBA00007614"/>
    </source>
</evidence>
<dbReference type="GO" id="GO:0005524">
    <property type="term" value="F:ATP binding"/>
    <property type="evidence" value="ECO:0007669"/>
    <property type="project" value="UniProtKB-KW"/>
</dbReference>
<evidence type="ECO:0000256" key="5">
    <source>
        <dbReference type="ARBA" id="ARBA00022679"/>
    </source>
</evidence>
<dbReference type="UniPathway" id="UPA00159">
    <property type="reaction ID" value="UER00275"/>
</dbReference>
<dbReference type="EMBL" id="AP012338">
    <property type="protein sequence ID" value="BAM04400.1"/>
    <property type="molecule type" value="Genomic_DNA"/>
</dbReference>
<dbReference type="PANTHER" id="PTHR42833">
    <property type="entry name" value="URIDYLATE KINASE"/>
    <property type="match status" value="1"/>
</dbReference>
<dbReference type="Proteomes" id="UP000007881">
    <property type="component" value="Chromosome"/>
</dbReference>
<dbReference type="NCBIfam" id="TIGR02075">
    <property type="entry name" value="pyrH_bact"/>
    <property type="match status" value="1"/>
</dbReference>
<evidence type="ECO:0000256" key="1">
    <source>
        <dbReference type="ARBA" id="ARBA00004496"/>
    </source>
</evidence>
<dbReference type="SUPFAM" id="SSF53633">
    <property type="entry name" value="Carbamate kinase-like"/>
    <property type="match status" value="1"/>
</dbReference>
<dbReference type="CDD" id="cd04254">
    <property type="entry name" value="AAK_UMPK-PyrH-Ec"/>
    <property type="match status" value="1"/>
</dbReference>
<organism evidence="13 14">
    <name type="scientific">Phycisphaera mikurensis (strain NBRC 102666 / KCTC 22515 / FYK2301M01)</name>
    <dbReference type="NCBI Taxonomy" id="1142394"/>
    <lineage>
        <taxon>Bacteria</taxon>
        <taxon>Pseudomonadati</taxon>
        <taxon>Planctomycetota</taxon>
        <taxon>Phycisphaerae</taxon>
        <taxon>Phycisphaerales</taxon>
        <taxon>Phycisphaeraceae</taxon>
        <taxon>Phycisphaera</taxon>
    </lineage>
</organism>
<evidence type="ECO:0000256" key="6">
    <source>
        <dbReference type="ARBA" id="ARBA00022741"/>
    </source>
</evidence>
<comment type="pathway">
    <text evidence="2 11">Pyrimidine metabolism; CTP biosynthesis via de novo pathway; UDP from UMP (UMPK route): step 1/1.</text>
</comment>
<feature type="binding site" evidence="11">
    <location>
        <position position="177"/>
    </location>
    <ligand>
        <name>ATP</name>
        <dbReference type="ChEBI" id="CHEBI:30616"/>
    </ligand>
</feature>
<dbReference type="PIRSF" id="PIRSF005650">
    <property type="entry name" value="Uridylate_kin"/>
    <property type="match status" value="1"/>
</dbReference>
<comment type="catalytic activity">
    <reaction evidence="10 11">
        <text>UMP + ATP = UDP + ADP</text>
        <dbReference type="Rhea" id="RHEA:24400"/>
        <dbReference type="ChEBI" id="CHEBI:30616"/>
        <dbReference type="ChEBI" id="CHEBI:57865"/>
        <dbReference type="ChEBI" id="CHEBI:58223"/>
        <dbReference type="ChEBI" id="CHEBI:456216"/>
        <dbReference type="EC" id="2.7.4.22"/>
    </reaction>
</comment>
<dbReference type="PANTHER" id="PTHR42833:SF4">
    <property type="entry name" value="URIDYLATE KINASE PUMPKIN, CHLOROPLASTIC"/>
    <property type="match status" value="1"/>
</dbReference>
<feature type="domain" description="Aspartate/glutamate/uridylate kinase" evidence="12">
    <location>
        <begin position="16"/>
        <end position="225"/>
    </location>
</feature>
<dbReference type="KEGG" id="phm:PSMK_22410"/>
<accession>I0IGL2</accession>
<dbReference type="PATRIC" id="fig|1142394.8.peg.2314"/>